<accession>A0A1I7ZC10</accession>
<keyword evidence="3" id="KW-0949">S-adenosyl-L-methionine</keyword>
<organism evidence="7 8">
    <name type="scientific">Steinernema glaseri</name>
    <dbReference type="NCBI Taxonomy" id="37863"/>
    <lineage>
        <taxon>Eukaryota</taxon>
        <taxon>Metazoa</taxon>
        <taxon>Ecdysozoa</taxon>
        <taxon>Nematoda</taxon>
        <taxon>Chromadorea</taxon>
        <taxon>Rhabditida</taxon>
        <taxon>Tylenchina</taxon>
        <taxon>Panagrolaimomorpha</taxon>
        <taxon>Strongyloidoidea</taxon>
        <taxon>Steinernematidae</taxon>
        <taxon>Steinernema</taxon>
    </lineage>
</organism>
<dbReference type="GO" id="GO:0005730">
    <property type="term" value="C:nucleolus"/>
    <property type="evidence" value="ECO:0007669"/>
    <property type="project" value="TreeGrafter"/>
</dbReference>
<feature type="domain" description="Methyltransferase" evidence="6">
    <location>
        <begin position="88"/>
        <end position="162"/>
    </location>
</feature>
<feature type="compositionally biased region" description="Basic and acidic residues" evidence="4">
    <location>
        <begin position="289"/>
        <end position="300"/>
    </location>
</feature>
<keyword evidence="1" id="KW-0489">Methyltransferase</keyword>
<dbReference type="GO" id="GO:0016435">
    <property type="term" value="F:rRNA (guanine) methyltransferase activity"/>
    <property type="evidence" value="ECO:0007669"/>
    <property type="project" value="InterPro"/>
</dbReference>
<evidence type="ECO:0000256" key="2">
    <source>
        <dbReference type="ARBA" id="ARBA00022679"/>
    </source>
</evidence>
<feature type="region of interest" description="Disordered" evidence="4">
    <location>
        <begin position="289"/>
        <end position="313"/>
    </location>
</feature>
<proteinExistence type="predicted"/>
<dbReference type="CDD" id="cd02440">
    <property type="entry name" value="AdoMet_MTases"/>
    <property type="match status" value="1"/>
</dbReference>
<dbReference type="Pfam" id="PF12589">
    <property type="entry name" value="WBS_methylT"/>
    <property type="match status" value="1"/>
</dbReference>
<dbReference type="InterPro" id="IPR041698">
    <property type="entry name" value="Methyltransf_25"/>
</dbReference>
<evidence type="ECO:0000259" key="6">
    <source>
        <dbReference type="Pfam" id="PF13649"/>
    </source>
</evidence>
<dbReference type="InterPro" id="IPR029063">
    <property type="entry name" value="SAM-dependent_MTases_sf"/>
</dbReference>
<dbReference type="GO" id="GO:0070476">
    <property type="term" value="P:rRNA (guanine-N7)-methylation"/>
    <property type="evidence" value="ECO:0007669"/>
    <property type="project" value="InterPro"/>
</dbReference>
<dbReference type="PANTHER" id="PTHR12734">
    <property type="entry name" value="METHYLTRANSFERASE-RELATED"/>
    <property type="match status" value="1"/>
</dbReference>
<reference evidence="8" key="1">
    <citation type="submission" date="2016-11" db="UniProtKB">
        <authorList>
            <consortium name="WormBaseParasite"/>
        </authorList>
    </citation>
    <scope>IDENTIFICATION</scope>
</reference>
<dbReference type="SUPFAM" id="SSF53335">
    <property type="entry name" value="S-adenosyl-L-methionine-dependent methyltransferases"/>
    <property type="match status" value="1"/>
</dbReference>
<evidence type="ECO:0000256" key="3">
    <source>
        <dbReference type="ARBA" id="ARBA00022691"/>
    </source>
</evidence>
<dbReference type="Pfam" id="PF13649">
    <property type="entry name" value="Methyltransf_25"/>
    <property type="match status" value="1"/>
</dbReference>
<protein>
    <submittedName>
        <fullName evidence="8">18S rRNA (Guanine-N(7))-methyltransferase</fullName>
    </submittedName>
</protein>
<dbReference type="Proteomes" id="UP000095287">
    <property type="component" value="Unplaced"/>
</dbReference>
<dbReference type="InterPro" id="IPR022238">
    <property type="entry name" value="Bud23_C"/>
</dbReference>
<feature type="domain" description="18S rRNA (guanine(1575)-N(7))-methyltransferase Bud23 C-terminal" evidence="5">
    <location>
        <begin position="236"/>
        <end position="310"/>
    </location>
</feature>
<keyword evidence="7" id="KW-1185">Reference proteome</keyword>
<evidence type="ECO:0000313" key="7">
    <source>
        <dbReference type="Proteomes" id="UP000095287"/>
    </source>
</evidence>
<dbReference type="PANTHER" id="PTHR12734:SF0">
    <property type="entry name" value="18S RRNA (GUANINE-N(7))-METHYLTRANSFERASE-RELATED"/>
    <property type="match status" value="1"/>
</dbReference>
<dbReference type="InterPro" id="IPR039769">
    <property type="entry name" value="Bud23-like"/>
</dbReference>
<dbReference type="Gene3D" id="3.40.50.150">
    <property type="entry name" value="Vaccinia Virus protein VP39"/>
    <property type="match status" value="1"/>
</dbReference>
<dbReference type="FunFam" id="3.40.50.150:FF:000216">
    <property type="entry name" value="S-adenosylmethionine-dependent methyltransferase, putative"/>
    <property type="match status" value="1"/>
</dbReference>
<keyword evidence="2" id="KW-0808">Transferase</keyword>
<evidence type="ECO:0000313" key="8">
    <source>
        <dbReference type="WBParaSite" id="L893_g25003.t1"/>
    </source>
</evidence>
<dbReference type="WBParaSite" id="L893_g25003.t1">
    <property type="protein sequence ID" value="L893_g25003.t1"/>
    <property type="gene ID" value="L893_g25003"/>
</dbReference>
<evidence type="ECO:0000256" key="4">
    <source>
        <dbReference type="SAM" id="MobiDB-lite"/>
    </source>
</evidence>
<sequence length="313" mass="35155">MSILCIETSTVTYLPRRDHLCGLICVKYVPANMASNRRPEHLGPPELYYNEDEAKKYHSNSHILSIQAEMSERALELLALPEDRPALVLDLGCGSGLSGQILSDAGHTWIGMDVSPHMLDVARDDEDCEGDLILKDMGTGMPFRPGTFDGAISISAIQWLCHANQSDQNPRKRLHRFFQSLYACLGRGTRAVFQFYPENPQQSDLITEQAMKAGFNGGLVVDFPNSSKAKKVYLVLMTGGVQQLPKALTEESMEQSHIKVAEKRAFQVHTRKGKKPQKGSKAWIEMKKERMRRQGREVKSSSKYTGRKRKVAF</sequence>
<evidence type="ECO:0000256" key="1">
    <source>
        <dbReference type="ARBA" id="ARBA00022603"/>
    </source>
</evidence>
<dbReference type="AlphaFoldDB" id="A0A1I7ZC10"/>
<evidence type="ECO:0000259" key="5">
    <source>
        <dbReference type="Pfam" id="PF12589"/>
    </source>
</evidence>
<name>A0A1I7ZC10_9BILA</name>